<dbReference type="InterPro" id="IPR013324">
    <property type="entry name" value="RNA_pol_sigma_r3/r4-like"/>
</dbReference>
<dbReference type="InterPro" id="IPR039425">
    <property type="entry name" value="RNA_pol_sigma-70-like"/>
</dbReference>
<dbReference type="InterPro" id="IPR036388">
    <property type="entry name" value="WH-like_DNA-bd_sf"/>
</dbReference>
<evidence type="ECO:0000256" key="3">
    <source>
        <dbReference type="ARBA" id="ARBA00023082"/>
    </source>
</evidence>
<protein>
    <submittedName>
        <fullName evidence="8">Sigma-70 family RNA polymerase sigma factor</fullName>
    </submittedName>
</protein>
<dbReference type="InterPro" id="IPR014284">
    <property type="entry name" value="RNA_pol_sigma-70_dom"/>
</dbReference>
<feature type="domain" description="RNA polymerase sigma factor 70 region 4 type 2" evidence="7">
    <location>
        <begin position="92"/>
        <end position="142"/>
    </location>
</feature>
<dbReference type="AlphaFoldDB" id="A0A9D1IM01"/>
<evidence type="ECO:0000256" key="1">
    <source>
        <dbReference type="ARBA" id="ARBA00010641"/>
    </source>
</evidence>
<evidence type="ECO:0000256" key="4">
    <source>
        <dbReference type="ARBA" id="ARBA00023125"/>
    </source>
</evidence>
<dbReference type="SUPFAM" id="SSF88946">
    <property type="entry name" value="Sigma2 domain of RNA polymerase sigma factors"/>
    <property type="match status" value="1"/>
</dbReference>
<keyword evidence="4" id="KW-0238">DNA-binding</keyword>
<dbReference type="GO" id="GO:0003677">
    <property type="term" value="F:DNA binding"/>
    <property type="evidence" value="ECO:0007669"/>
    <property type="project" value="UniProtKB-KW"/>
</dbReference>
<name>A0A9D1IM01_9BACT</name>
<dbReference type="InterPro" id="IPR013249">
    <property type="entry name" value="RNA_pol_sigma70_r4_t2"/>
</dbReference>
<evidence type="ECO:0000256" key="5">
    <source>
        <dbReference type="ARBA" id="ARBA00023163"/>
    </source>
</evidence>
<dbReference type="CDD" id="cd06171">
    <property type="entry name" value="Sigma70_r4"/>
    <property type="match status" value="1"/>
</dbReference>
<keyword evidence="5" id="KW-0804">Transcription</keyword>
<accession>A0A9D1IM01</accession>
<evidence type="ECO:0000259" key="7">
    <source>
        <dbReference type="Pfam" id="PF08281"/>
    </source>
</evidence>
<dbReference type="InterPro" id="IPR013325">
    <property type="entry name" value="RNA_pol_sigma_r2"/>
</dbReference>
<dbReference type="InterPro" id="IPR007627">
    <property type="entry name" value="RNA_pol_sigma70_r2"/>
</dbReference>
<dbReference type="Gene3D" id="1.10.1740.10">
    <property type="match status" value="1"/>
</dbReference>
<keyword evidence="2" id="KW-0805">Transcription regulation</keyword>
<sequence length="154" mass="17654">MPYRRKLYAVALRLLGNPEDAADAVQDAYVRFWNHRDAITRKDSPEAFCVAVVRNIAIDLLRNRHVAVPVEALADFAEEMDDKAAVAEKAKRVVELMRQLPPRQSEVMKMRDIQGLTFAEIGLAMGEREDNVRALLSRARKKVRELFFKTESTR</sequence>
<dbReference type="PANTHER" id="PTHR43133">
    <property type="entry name" value="RNA POLYMERASE ECF-TYPE SIGMA FACTO"/>
    <property type="match status" value="1"/>
</dbReference>
<dbReference type="NCBIfam" id="TIGR02937">
    <property type="entry name" value="sigma70-ECF"/>
    <property type="match status" value="1"/>
</dbReference>
<proteinExistence type="inferred from homology"/>
<comment type="similarity">
    <text evidence="1">Belongs to the sigma-70 factor family. ECF subfamily.</text>
</comment>
<reference evidence="8" key="1">
    <citation type="submission" date="2020-10" db="EMBL/GenBank/DDBJ databases">
        <authorList>
            <person name="Gilroy R."/>
        </authorList>
    </citation>
    <scope>NUCLEOTIDE SEQUENCE</scope>
    <source>
        <strain evidence="8">17073</strain>
    </source>
</reference>
<dbReference type="PANTHER" id="PTHR43133:SF8">
    <property type="entry name" value="RNA POLYMERASE SIGMA FACTOR HI_1459-RELATED"/>
    <property type="match status" value="1"/>
</dbReference>
<evidence type="ECO:0000256" key="2">
    <source>
        <dbReference type="ARBA" id="ARBA00023015"/>
    </source>
</evidence>
<gene>
    <name evidence="8" type="ORF">IAD18_02605</name>
</gene>
<dbReference type="Proteomes" id="UP000824076">
    <property type="component" value="Unassembled WGS sequence"/>
</dbReference>
<reference evidence="8" key="2">
    <citation type="journal article" date="2021" name="PeerJ">
        <title>Extensive microbial diversity within the chicken gut microbiome revealed by metagenomics and culture.</title>
        <authorList>
            <person name="Gilroy R."/>
            <person name="Ravi A."/>
            <person name="Getino M."/>
            <person name="Pursley I."/>
            <person name="Horton D.L."/>
            <person name="Alikhan N.F."/>
            <person name="Baker D."/>
            <person name="Gharbi K."/>
            <person name="Hall N."/>
            <person name="Watson M."/>
            <person name="Adriaenssens E.M."/>
            <person name="Foster-Nyarko E."/>
            <person name="Jarju S."/>
            <person name="Secka A."/>
            <person name="Antonio M."/>
            <person name="Oren A."/>
            <person name="Chaudhuri R.R."/>
            <person name="La Ragione R."/>
            <person name="Hildebrand F."/>
            <person name="Pallen M.J."/>
        </authorList>
    </citation>
    <scope>NUCLEOTIDE SEQUENCE</scope>
    <source>
        <strain evidence="8">17073</strain>
    </source>
</reference>
<dbReference type="Pfam" id="PF08281">
    <property type="entry name" value="Sigma70_r4_2"/>
    <property type="match status" value="1"/>
</dbReference>
<evidence type="ECO:0000259" key="6">
    <source>
        <dbReference type="Pfam" id="PF04542"/>
    </source>
</evidence>
<dbReference type="Gene3D" id="1.10.10.10">
    <property type="entry name" value="Winged helix-like DNA-binding domain superfamily/Winged helix DNA-binding domain"/>
    <property type="match status" value="1"/>
</dbReference>
<comment type="caution">
    <text evidence="8">The sequence shown here is derived from an EMBL/GenBank/DDBJ whole genome shotgun (WGS) entry which is preliminary data.</text>
</comment>
<dbReference type="GO" id="GO:0016987">
    <property type="term" value="F:sigma factor activity"/>
    <property type="evidence" value="ECO:0007669"/>
    <property type="project" value="UniProtKB-KW"/>
</dbReference>
<evidence type="ECO:0000313" key="9">
    <source>
        <dbReference type="Proteomes" id="UP000824076"/>
    </source>
</evidence>
<evidence type="ECO:0000313" key="8">
    <source>
        <dbReference type="EMBL" id="HIU38542.1"/>
    </source>
</evidence>
<organism evidence="8 9">
    <name type="scientific">Candidatus Limisoma intestinavium</name>
    <dbReference type="NCBI Taxonomy" id="2840856"/>
    <lineage>
        <taxon>Bacteria</taxon>
        <taxon>Pseudomonadati</taxon>
        <taxon>Bacteroidota</taxon>
        <taxon>Bacteroidia</taxon>
        <taxon>Bacteroidales</taxon>
        <taxon>Candidatus Limisoma</taxon>
    </lineage>
</organism>
<keyword evidence="3" id="KW-0731">Sigma factor</keyword>
<feature type="domain" description="RNA polymerase sigma-70 region 2" evidence="6">
    <location>
        <begin position="3"/>
        <end position="64"/>
    </location>
</feature>
<dbReference type="SUPFAM" id="SSF88659">
    <property type="entry name" value="Sigma3 and sigma4 domains of RNA polymerase sigma factors"/>
    <property type="match status" value="1"/>
</dbReference>
<dbReference type="EMBL" id="DVMS01000071">
    <property type="protein sequence ID" value="HIU38542.1"/>
    <property type="molecule type" value="Genomic_DNA"/>
</dbReference>
<dbReference type="Pfam" id="PF04542">
    <property type="entry name" value="Sigma70_r2"/>
    <property type="match status" value="1"/>
</dbReference>
<dbReference type="GO" id="GO:0006352">
    <property type="term" value="P:DNA-templated transcription initiation"/>
    <property type="evidence" value="ECO:0007669"/>
    <property type="project" value="InterPro"/>
</dbReference>